<feature type="active site" description="Proton donor" evidence="4">
    <location>
        <position position="108"/>
    </location>
</feature>
<dbReference type="RefSeq" id="WP_126778996.1">
    <property type="nucleotide sequence ID" value="NZ_NGJU01000006.1"/>
</dbReference>
<dbReference type="CDD" id="cd08645">
    <property type="entry name" value="FMT_core_GART"/>
    <property type="match status" value="1"/>
</dbReference>
<evidence type="ECO:0000256" key="2">
    <source>
        <dbReference type="ARBA" id="ARBA00022679"/>
    </source>
</evidence>
<dbReference type="SUPFAM" id="SSF53328">
    <property type="entry name" value="Formyltransferase"/>
    <property type="match status" value="1"/>
</dbReference>
<feature type="binding site" evidence="4">
    <location>
        <begin position="11"/>
        <end position="13"/>
    </location>
    <ligand>
        <name>N(1)-(5-phospho-beta-D-ribosyl)glycinamide</name>
        <dbReference type="ChEBI" id="CHEBI:143788"/>
    </ligand>
</feature>
<dbReference type="GeneID" id="98567852"/>
<accession>A0A429ZSK1</accession>
<dbReference type="GO" id="GO:0004644">
    <property type="term" value="F:phosphoribosylglycinamide formyltransferase activity"/>
    <property type="evidence" value="ECO:0007669"/>
    <property type="project" value="UniProtKB-UniRule"/>
</dbReference>
<comment type="pathway">
    <text evidence="1 4">Purine metabolism; IMP biosynthesis via de novo pathway; N(2)-formyl-N(1)-(5-phospho-D-ribosyl)glycinamide from N(1)-(5-phospho-D-ribosyl)glycinamide (10-formyl THF route): step 1/1.</text>
</comment>
<evidence type="ECO:0000256" key="3">
    <source>
        <dbReference type="ARBA" id="ARBA00022755"/>
    </source>
</evidence>
<dbReference type="HAMAP" id="MF_01930">
    <property type="entry name" value="PurN"/>
    <property type="match status" value="1"/>
</dbReference>
<keyword evidence="7" id="KW-1185">Reference proteome</keyword>
<name>A0A429ZSK1_9ENTE</name>
<dbReference type="NCBIfam" id="TIGR00639">
    <property type="entry name" value="PurN"/>
    <property type="match status" value="1"/>
</dbReference>
<dbReference type="EMBL" id="NGJU01000006">
    <property type="protein sequence ID" value="RST96720.1"/>
    <property type="molecule type" value="Genomic_DNA"/>
</dbReference>
<evidence type="ECO:0000313" key="6">
    <source>
        <dbReference type="EMBL" id="RST96720.1"/>
    </source>
</evidence>
<dbReference type="InterPro" id="IPR002376">
    <property type="entry name" value="Formyl_transf_N"/>
</dbReference>
<dbReference type="Gene3D" id="3.40.50.170">
    <property type="entry name" value="Formyl transferase, N-terminal domain"/>
    <property type="match status" value="1"/>
</dbReference>
<organism evidence="6 7">
    <name type="scientific">Vagococcus salmoninarum</name>
    <dbReference type="NCBI Taxonomy" id="2739"/>
    <lineage>
        <taxon>Bacteria</taxon>
        <taxon>Bacillati</taxon>
        <taxon>Bacillota</taxon>
        <taxon>Bacilli</taxon>
        <taxon>Lactobacillales</taxon>
        <taxon>Enterococcaceae</taxon>
        <taxon>Vagococcus</taxon>
    </lineage>
</organism>
<feature type="binding site" evidence="4">
    <location>
        <position position="64"/>
    </location>
    <ligand>
        <name>(6R)-10-formyltetrahydrofolate</name>
        <dbReference type="ChEBI" id="CHEBI:195366"/>
    </ligand>
</feature>
<dbReference type="UniPathway" id="UPA00074">
    <property type="reaction ID" value="UER00126"/>
</dbReference>
<feature type="site" description="Raises pKa of active site His" evidence="4">
    <location>
        <position position="144"/>
    </location>
</feature>
<dbReference type="AlphaFoldDB" id="A0A429ZSK1"/>
<comment type="caution">
    <text evidence="4">Lacks conserved residue(s) required for the propagation of feature annotation.</text>
</comment>
<dbReference type="PANTHER" id="PTHR43369">
    <property type="entry name" value="PHOSPHORIBOSYLGLYCINAMIDE FORMYLTRANSFERASE"/>
    <property type="match status" value="1"/>
</dbReference>
<dbReference type="InterPro" id="IPR004607">
    <property type="entry name" value="GART"/>
</dbReference>
<keyword evidence="2 4" id="KW-0808">Transferase</keyword>
<evidence type="ECO:0000313" key="7">
    <source>
        <dbReference type="Proteomes" id="UP000287239"/>
    </source>
</evidence>
<evidence type="ECO:0000256" key="1">
    <source>
        <dbReference type="ARBA" id="ARBA00005054"/>
    </source>
</evidence>
<dbReference type="Pfam" id="PF00551">
    <property type="entry name" value="Formyl_trans_N"/>
    <property type="match status" value="1"/>
</dbReference>
<dbReference type="PANTHER" id="PTHR43369:SF2">
    <property type="entry name" value="PHOSPHORIBOSYLGLYCINAMIDE FORMYLTRANSFERASE"/>
    <property type="match status" value="1"/>
</dbReference>
<comment type="function">
    <text evidence="4">Catalyzes the transfer of a formyl group from 10-formyltetrahydrofolate to 5-phospho-ribosyl-glycinamide (GAR), producing 5-phospho-ribosyl-N-formylglycinamide (FGAR) and tetrahydrofolate.</text>
</comment>
<dbReference type="OrthoDB" id="9806170at2"/>
<evidence type="ECO:0000256" key="4">
    <source>
        <dbReference type="HAMAP-Rule" id="MF_01930"/>
    </source>
</evidence>
<dbReference type="GO" id="GO:0006189">
    <property type="term" value="P:'de novo' IMP biosynthetic process"/>
    <property type="evidence" value="ECO:0007669"/>
    <property type="project" value="UniProtKB-UniRule"/>
</dbReference>
<dbReference type="InterPro" id="IPR036477">
    <property type="entry name" value="Formyl_transf_N_sf"/>
</dbReference>
<comment type="catalytic activity">
    <reaction evidence="4">
        <text>N(1)-(5-phospho-beta-D-ribosyl)glycinamide + (6R)-10-formyltetrahydrofolate = N(2)-formyl-N(1)-(5-phospho-beta-D-ribosyl)glycinamide + (6S)-5,6,7,8-tetrahydrofolate + H(+)</text>
        <dbReference type="Rhea" id="RHEA:15053"/>
        <dbReference type="ChEBI" id="CHEBI:15378"/>
        <dbReference type="ChEBI" id="CHEBI:57453"/>
        <dbReference type="ChEBI" id="CHEBI:143788"/>
        <dbReference type="ChEBI" id="CHEBI:147286"/>
        <dbReference type="ChEBI" id="CHEBI:195366"/>
        <dbReference type="EC" id="2.1.2.2"/>
    </reaction>
</comment>
<dbReference type="EC" id="2.1.2.2" evidence="4"/>
<sequence length="195" mass="21710">MRLAVFASGTGSNFSALAQAIAQRQVPGEIVLLFCDQPSAEVVERGLKLGVTVESFSPKSFESRRAYELEILRLLYKYQVELIVLAGYMRVVGPDLLTAFPLKIVNIHPSLLPKYPGLHSIREAYQGDETETGVTIHYIDEGIDTGPIIIQKSVPIIPGESLETLTQRIHQVEHQLYPQVLSQIIAEQSQLKNKE</sequence>
<proteinExistence type="inferred from homology"/>
<comment type="caution">
    <text evidence="6">The sequence shown here is derived from an EMBL/GenBank/DDBJ whole genome shotgun (WGS) entry which is preliminary data.</text>
</comment>
<keyword evidence="3 4" id="KW-0658">Purine biosynthesis</keyword>
<protein>
    <recommendedName>
        <fullName evidence="4">Phosphoribosylglycinamide formyltransferase</fullName>
        <ecNumber evidence="4">2.1.2.2</ecNumber>
    </recommendedName>
    <alternativeName>
        <fullName evidence="4">5'-phosphoribosylglycinamide transformylase</fullName>
    </alternativeName>
    <alternativeName>
        <fullName evidence="4">GAR transformylase</fullName>
        <shortName evidence="4">GART</shortName>
    </alternativeName>
</protein>
<feature type="binding site" evidence="4">
    <location>
        <position position="106"/>
    </location>
    <ligand>
        <name>(6R)-10-formyltetrahydrofolate</name>
        <dbReference type="ChEBI" id="CHEBI:195366"/>
    </ligand>
</feature>
<feature type="domain" description="Formyl transferase N-terminal" evidence="5">
    <location>
        <begin position="1"/>
        <end position="181"/>
    </location>
</feature>
<dbReference type="GO" id="GO:0005829">
    <property type="term" value="C:cytosol"/>
    <property type="evidence" value="ECO:0007669"/>
    <property type="project" value="TreeGrafter"/>
</dbReference>
<evidence type="ECO:0000259" key="5">
    <source>
        <dbReference type="Pfam" id="PF00551"/>
    </source>
</evidence>
<gene>
    <name evidence="4" type="primary">purN</name>
    <name evidence="6" type="ORF">CBF35_05670</name>
</gene>
<comment type="similarity">
    <text evidence="4">Belongs to the GART family.</text>
</comment>
<dbReference type="Proteomes" id="UP000287239">
    <property type="component" value="Unassembled WGS sequence"/>
</dbReference>
<reference evidence="6 7" key="1">
    <citation type="submission" date="2017-05" db="EMBL/GenBank/DDBJ databases">
        <title>Vagococcus spp. assemblies.</title>
        <authorList>
            <person name="Gulvik C.A."/>
        </authorList>
    </citation>
    <scope>NUCLEOTIDE SEQUENCE [LARGE SCALE GENOMIC DNA]</scope>
    <source>
        <strain evidence="6 7">NCFB 2777</strain>
    </source>
</reference>